<dbReference type="EMBL" id="JBELQE010000085">
    <property type="protein sequence ID" value="MER2251432.1"/>
    <property type="molecule type" value="Genomic_DNA"/>
</dbReference>
<feature type="region of interest" description="Disordered" evidence="1">
    <location>
        <begin position="315"/>
        <end position="358"/>
    </location>
</feature>
<protein>
    <submittedName>
        <fullName evidence="2">DUF2865 domain-containing protein</fullName>
    </submittedName>
</protein>
<evidence type="ECO:0000313" key="3">
    <source>
        <dbReference type="Proteomes" id="UP001480955"/>
    </source>
</evidence>
<comment type="caution">
    <text evidence="2">The sequence shown here is derived from an EMBL/GenBank/DDBJ whole genome shotgun (WGS) entry which is preliminary data.</text>
</comment>
<dbReference type="Pfam" id="PF11064">
    <property type="entry name" value="DUF2865"/>
    <property type="match status" value="1"/>
</dbReference>
<keyword evidence="3" id="KW-1185">Reference proteome</keyword>
<dbReference type="Proteomes" id="UP001480955">
    <property type="component" value="Unassembled WGS sequence"/>
</dbReference>
<organism evidence="2 3">
    <name type="scientific">Methylorubrum podarium</name>
    <dbReference type="NCBI Taxonomy" id="200476"/>
    <lineage>
        <taxon>Bacteria</taxon>
        <taxon>Pseudomonadati</taxon>
        <taxon>Pseudomonadota</taxon>
        <taxon>Alphaproteobacteria</taxon>
        <taxon>Hyphomicrobiales</taxon>
        <taxon>Methylobacteriaceae</taxon>
        <taxon>Methylorubrum</taxon>
    </lineage>
</organism>
<sequence length="372" mass="38927">MSGIACAASRGPASCCEPPRPLPEIPSIRTMPMIGPQFRRALGVVLAALALARAAPAVAAPDVWACQRYRTELANLNASASTASALQSEVARLEAYYRSLNCEGGKFLFFDTRPPQCGAVEARIRSLNATYGGGDGEVVAARRRQLVAAVSNACTGLTPGDGQEGQTAGNQTARGGVQVICVKTCDGSYFPMANLPDGRGGADEMCQALCPGTEAVAYSMPHGDEALKYAATIKGNRAYTALPSAFKFRKSFTADCSCKREGQSWAQSLAKAESMLVRHKGDIFVTPMTAEKLSRAPKVRLTLVGRADRTAASLAADAANREGAPSELSKDVAKDHAAKEAGEQTGSTGESRSAIRIIVPSLLPPPALTPVP</sequence>
<feature type="compositionally biased region" description="Basic and acidic residues" evidence="1">
    <location>
        <begin position="328"/>
        <end position="342"/>
    </location>
</feature>
<evidence type="ECO:0000313" key="2">
    <source>
        <dbReference type="EMBL" id="MER2251432.1"/>
    </source>
</evidence>
<dbReference type="RefSeq" id="WP_350395834.1">
    <property type="nucleotide sequence ID" value="NZ_JBELQE010000085.1"/>
</dbReference>
<proteinExistence type="predicted"/>
<reference evidence="2 3" key="1">
    <citation type="submission" date="2024-06" db="EMBL/GenBank/DDBJ databases">
        <authorList>
            <person name="Campbell A.G."/>
        </authorList>
    </citation>
    <scope>NUCLEOTIDE SEQUENCE [LARGE SCALE GENOMIC DNA]</scope>
    <source>
        <strain evidence="2 3">EM12</strain>
    </source>
</reference>
<dbReference type="InterPro" id="IPR021293">
    <property type="entry name" value="DUF2865"/>
</dbReference>
<gene>
    <name evidence="2" type="ORF">ABS772_16055</name>
</gene>
<accession>A0ABV1QPT8</accession>
<evidence type="ECO:0000256" key="1">
    <source>
        <dbReference type="SAM" id="MobiDB-lite"/>
    </source>
</evidence>
<name>A0ABV1QPT8_9HYPH</name>